<dbReference type="InterPro" id="IPR032675">
    <property type="entry name" value="LRR_dom_sf"/>
</dbReference>
<dbReference type="Gene3D" id="3.80.10.10">
    <property type="entry name" value="Ribonuclease Inhibitor"/>
    <property type="match status" value="1"/>
</dbReference>
<gene>
    <name evidence="1" type="ORF">FisN_13Hh167</name>
</gene>
<proteinExistence type="predicted"/>
<dbReference type="InParanoid" id="A0A1Z5KN41"/>
<dbReference type="Proteomes" id="UP000198406">
    <property type="component" value="Unassembled WGS sequence"/>
</dbReference>
<dbReference type="SUPFAM" id="SSF52047">
    <property type="entry name" value="RNI-like"/>
    <property type="match status" value="1"/>
</dbReference>
<keyword evidence="2" id="KW-1185">Reference proteome</keyword>
<organism evidence="1 2">
    <name type="scientific">Fistulifera solaris</name>
    <name type="common">Oleaginous diatom</name>
    <dbReference type="NCBI Taxonomy" id="1519565"/>
    <lineage>
        <taxon>Eukaryota</taxon>
        <taxon>Sar</taxon>
        <taxon>Stramenopiles</taxon>
        <taxon>Ochrophyta</taxon>
        <taxon>Bacillariophyta</taxon>
        <taxon>Bacillariophyceae</taxon>
        <taxon>Bacillariophycidae</taxon>
        <taxon>Naviculales</taxon>
        <taxon>Naviculaceae</taxon>
        <taxon>Fistulifera</taxon>
    </lineage>
</organism>
<comment type="caution">
    <text evidence="1">The sequence shown here is derived from an EMBL/GenBank/DDBJ whole genome shotgun (WGS) entry which is preliminary data.</text>
</comment>
<evidence type="ECO:0000313" key="1">
    <source>
        <dbReference type="EMBL" id="GAX27734.1"/>
    </source>
</evidence>
<dbReference type="EMBL" id="BDSP01000259">
    <property type="protein sequence ID" value="GAX27734.1"/>
    <property type="molecule type" value="Genomic_DNA"/>
</dbReference>
<reference evidence="1 2" key="1">
    <citation type="journal article" date="2015" name="Plant Cell">
        <title>Oil accumulation by the oleaginous diatom Fistulifera solaris as revealed by the genome and transcriptome.</title>
        <authorList>
            <person name="Tanaka T."/>
            <person name="Maeda Y."/>
            <person name="Veluchamy A."/>
            <person name="Tanaka M."/>
            <person name="Abida H."/>
            <person name="Marechal E."/>
            <person name="Bowler C."/>
            <person name="Muto M."/>
            <person name="Sunaga Y."/>
            <person name="Tanaka M."/>
            <person name="Yoshino T."/>
            <person name="Taniguchi T."/>
            <person name="Fukuda Y."/>
            <person name="Nemoto M."/>
            <person name="Matsumoto M."/>
            <person name="Wong P.S."/>
            <person name="Aburatani S."/>
            <person name="Fujibuchi W."/>
        </authorList>
    </citation>
    <scope>NUCLEOTIDE SEQUENCE [LARGE SCALE GENOMIC DNA]</scope>
    <source>
        <strain evidence="1 2">JPCC DA0580</strain>
    </source>
</reference>
<name>A0A1Z5KN41_FISSO</name>
<evidence type="ECO:0000313" key="2">
    <source>
        <dbReference type="Proteomes" id="UP000198406"/>
    </source>
</evidence>
<accession>A0A1Z5KN41</accession>
<sequence>MSNENESTLGCLLAVIPPHLCRPEQVARWDRAGEAFTYRLLRNPISLEELNQHKFCMAIWQDNGTLTYVTPHCDLTQHDAPSGFDTTLKFREDGPVLRITGTSNDAVAQTVAFFLSIEQPTDKNPSVFIGPHNAGFDFVQPGHTAYSVCLRSHPARLIISECELEDGGDVFVDALVQRKSTFGSLTFEGNIPLNESNFRRLLQIDTMEHLGLPTDDLFDELVLLPFLSKAMSLEYTMSSSRLLGVDWSALMVAHNNLTITIEHDSGPIRAEPVLSLFHRIAELGHFVKLGLRLCYFDDSLLDNMVQGVIAATLANRNLKVLDLSSDYGDDTWCPHLGALFEALKDNESLQTLQFSVYPSAFGPEFSDLLQFISHNRNIVVTDAEGTIYSDGALVDAQYSLNRFYVGSKALLAKLDPPSERPSLMVTALVQSALHDFQRNALLLSDHADILYDFIRFA</sequence>
<dbReference type="AlphaFoldDB" id="A0A1Z5KN41"/>
<protein>
    <submittedName>
        <fullName evidence="1">Uncharacterized protein</fullName>
    </submittedName>
</protein>